<organism evidence="2 3">
    <name type="scientific">Ladona fulva</name>
    <name type="common">Scarce chaser dragonfly</name>
    <name type="synonym">Libellula fulva</name>
    <dbReference type="NCBI Taxonomy" id="123851"/>
    <lineage>
        <taxon>Eukaryota</taxon>
        <taxon>Metazoa</taxon>
        <taxon>Ecdysozoa</taxon>
        <taxon>Arthropoda</taxon>
        <taxon>Hexapoda</taxon>
        <taxon>Insecta</taxon>
        <taxon>Pterygota</taxon>
        <taxon>Palaeoptera</taxon>
        <taxon>Odonata</taxon>
        <taxon>Epiprocta</taxon>
        <taxon>Anisoptera</taxon>
        <taxon>Libelluloidea</taxon>
        <taxon>Libellulidae</taxon>
        <taxon>Ladona</taxon>
    </lineage>
</organism>
<keyword evidence="3" id="KW-1185">Reference proteome</keyword>
<proteinExistence type="predicted"/>
<dbReference type="EMBL" id="KZ308801">
    <property type="protein sequence ID" value="KAG8234359.1"/>
    <property type="molecule type" value="Genomic_DNA"/>
</dbReference>
<name>A0A8K0KHJ1_LADFU</name>
<accession>A0A8K0KHJ1</accession>
<dbReference type="Proteomes" id="UP000792457">
    <property type="component" value="Unassembled WGS sequence"/>
</dbReference>
<dbReference type="AlphaFoldDB" id="A0A8K0KHJ1"/>
<evidence type="ECO:0000313" key="3">
    <source>
        <dbReference type="Proteomes" id="UP000792457"/>
    </source>
</evidence>
<reference evidence="2" key="2">
    <citation type="submission" date="2017-10" db="EMBL/GenBank/DDBJ databases">
        <title>Ladona fulva Genome sequencing and assembly.</title>
        <authorList>
            <person name="Murali S."/>
            <person name="Richards S."/>
            <person name="Bandaranaike D."/>
            <person name="Bellair M."/>
            <person name="Blankenburg K."/>
            <person name="Chao H."/>
            <person name="Dinh H."/>
            <person name="Doddapaneni H."/>
            <person name="Dugan-Rocha S."/>
            <person name="Elkadiri S."/>
            <person name="Gnanaolivu R."/>
            <person name="Hernandez B."/>
            <person name="Skinner E."/>
            <person name="Javaid M."/>
            <person name="Lee S."/>
            <person name="Li M."/>
            <person name="Ming W."/>
            <person name="Munidasa M."/>
            <person name="Muniz J."/>
            <person name="Nguyen L."/>
            <person name="Hughes D."/>
            <person name="Osuji N."/>
            <person name="Pu L.-L."/>
            <person name="Puazo M."/>
            <person name="Qu C."/>
            <person name="Quiroz J."/>
            <person name="Raj R."/>
            <person name="Weissenberger G."/>
            <person name="Xin Y."/>
            <person name="Zou X."/>
            <person name="Han Y."/>
            <person name="Worley K."/>
            <person name="Muzny D."/>
            <person name="Gibbs R."/>
        </authorList>
    </citation>
    <scope>NUCLEOTIDE SEQUENCE</scope>
    <source>
        <strain evidence="2">Sampled in the wild</strain>
    </source>
</reference>
<gene>
    <name evidence="2" type="ORF">J437_LFUL013247</name>
</gene>
<feature type="compositionally biased region" description="Acidic residues" evidence="1">
    <location>
        <begin position="52"/>
        <end position="71"/>
    </location>
</feature>
<protein>
    <submittedName>
        <fullName evidence="2">Uncharacterized protein</fullName>
    </submittedName>
</protein>
<feature type="region of interest" description="Disordered" evidence="1">
    <location>
        <begin position="1"/>
        <end position="71"/>
    </location>
</feature>
<sequence length="152" mass="16868">MEKNKKPIPSSSGICGKRKRSNEEDSRKTDEIVRLLMEEEEAEDVISTNSDSEFEVPDDEGSSSDDDEDTDISCLTSSVIEPEPVPTAGKPIVWCCNKLAAKDITFSGRPGLKAGSPGSRPFDYFNLFANEEFFKLLETETNINGRNKKINI</sequence>
<evidence type="ECO:0000313" key="2">
    <source>
        <dbReference type="EMBL" id="KAG8234359.1"/>
    </source>
</evidence>
<comment type="caution">
    <text evidence="2">The sequence shown here is derived from an EMBL/GenBank/DDBJ whole genome shotgun (WGS) entry which is preliminary data.</text>
</comment>
<evidence type="ECO:0000256" key="1">
    <source>
        <dbReference type="SAM" id="MobiDB-lite"/>
    </source>
</evidence>
<feature type="compositionally biased region" description="Basic and acidic residues" evidence="1">
    <location>
        <begin position="21"/>
        <end position="37"/>
    </location>
</feature>
<reference evidence="2" key="1">
    <citation type="submission" date="2013-04" db="EMBL/GenBank/DDBJ databases">
        <authorList>
            <person name="Qu J."/>
            <person name="Murali S.C."/>
            <person name="Bandaranaike D."/>
            <person name="Bellair M."/>
            <person name="Blankenburg K."/>
            <person name="Chao H."/>
            <person name="Dinh H."/>
            <person name="Doddapaneni H."/>
            <person name="Downs B."/>
            <person name="Dugan-Rocha S."/>
            <person name="Elkadiri S."/>
            <person name="Gnanaolivu R.D."/>
            <person name="Hernandez B."/>
            <person name="Javaid M."/>
            <person name="Jayaseelan J.C."/>
            <person name="Lee S."/>
            <person name="Li M."/>
            <person name="Ming W."/>
            <person name="Munidasa M."/>
            <person name="Muniz J."/>
            <person name="Nguyen L."/>
            <person name="Ongeri F."/>
            <person name="Osuji N."/>
            <person name="Pu L.-L."/>
            <person name="Puazo M."/>
            <person name="Qu C."/>
            <person name="Quiroz J."/>
            <person name="Raj R."/>
            <person name="Weissenberger G."/>
            <person name="Xin Y."/>
            <person name="Zou X."/>
            <person name="Han Y."/>
            <person name="Richards S."/>
            <person name="Worley K."/>
            <person name="Muzny D."/>
            <person name="Gibbs R."/>
        </authorList>
    </citation>
    <scope>NUCLEOTIDE SEQUENCE</scope>
    <source>
        <strain evidence="2">Sampled in the wild</strain>
    </source>
</reference>